<name>A0A0K2TSP2_LEPSM</name>
<proteinExistence type="predicted"/>
<evidence type="ECO:0000313" key="1">
    <source>
        <dbReference type="EMBL" id="CDW28692.1"/>
    </source>
</evidence>
<accession>A0A0K2TSP2</accession>
<dbReference type="AlphaFoldDB" id="A0A0K2TSP2"/>
<organism evidence="1">
    <name type="scientific">Lepeophtheirus salmonis</name>
    <name type="common">Salmon louse</name>
    <name type="synonym">Caligus salmonis</name>
    <dbReference type="NCBI Taxonomy" id="72036"/>
    <lineage>
        <taxon>Eukaryota</taxon>
        <taxon>Metazoa</taxon>
        <taxon>Ecdysozoa</taxon>
        <taxon>Arthropoda</taxon>
        <taxon>Crustacea</taxon>
        <taxon>Multicrustacea</taxon>
        <taxon>Hexanauplia</taxon>
        <taxon>Copepoda</taxon>
        <taxon>Siphonostomatoida</taxon>
        <taxon>Caligidae</taxon>
        <taxon>Lepeophtheirus</taxon>
    </lineage>
</organism>
<sequence>PHQSIRTFGYIHSYTSIFMYDVQIIMFSQLHKNKCMTHIVITKKNVIKEECFVIFYKTSVTKSKGIFMAYKCSNINITLGF</sequence>
<feature type="non-terminal residue" evidence="1">
    <location>
        <position position="1"/>
    </location>
</feature>
<dbReference type="EMBL" id="HACA01011331">
    <property type="protein sequence ID" value="CDW28692.1"/>
    <property type="molecule type" value="Transcribed_RNA"/>
</dbReference>
<reference evidence="1" key="1">
    <citation type="submission" date="2014-05" db="EMBL/GenBank/DDBJ databases">
        <authorList>
            <person name="Chronopoulou M."/>
        </authorList>
    </citation>
    <scope>NUCLEOTIDE SEQUENCE</scope>
    <source>
        <tissue evidence="1">Whole organism</tissue>
    </source>
</reference>
<protein>
    <submittedName>
        <fullName evidence="1">Uncharacterized protein</fullName>
    </submittedName>
</protein>